<accession>A0A0K1Q6M0</accession>
<dbReference type="KEGG" id="llu:AKJ09_08046"/>
<evidence type="ECO:0000313" key="2">
    <source>
        <dbReference type="Proteomes" id="UP000064967"/>
    </source>
</evidence>
<reference evidence="1 2" key="1">
    <citation type="submission" date="2015-08" db="EMBL/GenBank/DDBJ databases">
        <authorList>
            <person name="Babu N.S."/>
            <person name="Beckwith C.J."/>
            <person name="Beseler K.G."/>
            <person name="Brison A."/>
            <person name="Carone J.V."/>
            <person name="Caskin T.P."/>
            <person name="Diamond M."/>
            <person name="Durham M.E."/>
            <person name="Foxe J.M."/>
            <person name="Go M."/>
            <person name="Henderson B.A."/>
            <person name="Jones I.B."/>
            <person name="McGettigan J.A."/>
            <person name="Micheletti S.J."/>
            <person name="Nasrallah M.E."/>
            <person name="Ortiz D."/>
            <person name="Piller C.R."/>
            <person name="Privatt S.R."/>
            <person name="Schneider S.L."/>
            <person name="Sharp S."/>
            <person name="Smith T.C."/>
            <person name="Stanton J.D."/>
            <person name="Ullery H.E."/>
            <person name="Wilson R.J."/>
            <person name="Serrano M.G."/>
            <person name="Buck G."/>
            <person name="Lee V."/>
            <person name="Wang Y."/>
            <person name="Carvalho R."/>
            <person name="Voegtly L."/>
            <person name="Shi R."/>
            <person name="Duckworth R."/>
            <person name="Johnson A."/>
            <person name="Loviza R."/>
            <person name="Walstead R."/>
            <person name="Shah Z."/>
            <person name="Kiflezghi M."/>
            <person name="Wade K."/>
            <person name="Ball S.L."/>
            <person name="Bradley K.W."/>
            <person name="Asai D.J."/>
            <person name="Bowman C.A."/>
            <person name="Russell D.A."/>
            <person name="Pope W.H."/>
            <person name="Jacobs-Sera D."/>
            <person name="Hendrix R.W."/>
            <person name="Hatfull G.F."/>
        </authorList>
    </citation>
    <scope>NUCLEOTIDE SEQUENCE [LARGE SCALE GENOMIC DNA]</scope>
    <source>
        <strain evidence="1 2">DSM 27648</strain>
    </source>
</reference>
<evidence type="ECO:0000313" key="1">
    <source>
        <dbReference type="EMBL" id="AKV01383.1"/>
    </source>
</evidence>
<dbReference type="EMBL" id="CP012333">
    <property type="protein sequence ID" value="AKV01383.1"/>
    <property type="molecule type" value="Genomic_DNA"/>
</dbReference>
<dbReference type="AlphaFoldDB" id="A0A0K1Q6M0"/>
<proteinExistence type="predicted"/>
<dbReference type="Proteomes" id="UP000064967">
    <property type="component" value="Chromosome"/>
</dbReference>
<name>A0A0K1Q6M0_9BACT</name>
<sequence>MVTPSSIIIHVRTSALIASSLAAFSAFWRHARAVEVSQ</sequence>
<keyword evidence="2" id="KW-1185">Reference proteome</keyword>
<gene>
    <name evidence="1" type="ORF">AKJ09_08046</name>
</gene>
<organism evidence="1 2">
    <name type="scientific">Labilithrix luteola</name>
    <dbReference type="NCBI Taxonomy" id="1391654"/>
    <lineage>
        <taxon>Bacteria</taxon>
        <taxon>Pseudomonadati</taxon>
        <taxon>Myxococcota</taxon>
        <taxon>Polyangia</taxon>
        <taxon>Polyangiales</taxon>
        <taxon>Labilitrichaceae</taxon>
        <taxon>Labilithrix</taxon>
    </lineage>
</organism>
<protein>
    <submittedName>
        <fullName evidence="1">Uncharacterized protein</fullName>
    </submittedName>
</protein>